<comment type="caution">
    <text evidence="4">The sequence shown here is derived from an EMBL/GenBank/DDBJ whole genome shotgun (WGS) entry which is preliminary data.</text>
</comment>
<accession>A0A2J7ZFK2</accession>
<dbReference type="EMBL" id="PGGS01004352">
    <property type="protein sequence ID" value="PNG99050.1"/>
    <property type="molecule type" value="Genomic_DNA"/>
</dbReference>
<dbReference type="Gene3D" id="1.25.40.270">
    <property type="entry name" value="Vacuolar protein sorting-associated protein vta1"/>
    <property type="match status" value="1"/>
</dbReference>
<dbReference type="InterPro" id="IPR044538">
    <property type="entry name" value="Vta1-like"/>
</dbReference>
<dbReference type="GO" id="GO:0032511">
    <property type="term" value="P:late endosome to vacuole transport via multivesicular body sorting pathway"/>
    <property type="evidence" value="ECO:0007669"/>
    <property type="project" value="InterPro"/>
</dbReference>
<proteinExistence type="predicted"/>
<evidence type="ECO:0000313" key="4">
    <source>
        <dbReference type="EMBL" id="PNG99050.1"/>
    </source>
</evidence>
<gene>
    <name evidence="4" type="ORF">TSOC_015180</name>
</gene>
<comment type="subcellular location">
    <subcellularLocation>
        <location evidence="1">Endomembrane system</location>
    </subcellularLocation>
</comment>
<dbReference type="Proteomes" id="UP000236333">
    <property type="component" value="Unassembled WGS sequence"/>
</dbReference>
<dbReference type="PANTHER" id="PTHR46009">
    <property type="entry name" value="VACUOLAR PROTEIN SORTING-ASSOCIATED PROTEIN VTA1 HOMOLOG"/>
    <property type="match status" value="1"/>
</dbReference>
<dbReference type="AlphaFoldDB" id="A0A2J7ZFK2"/>
<keyword evidence="5" id="KW-1185">Reference proteome</keyword>
<protein>
    <recommendedName>
        <fullName evidence="3">Vta1/callose synthase N-terminal domain-containing protein</fullName>
    </recommendedName>
</protein>
<dbReference type="InterPro" id="IPR023175">
    <property type="entry name" value="Vta1/CALS_N_sf"/>
</dbReference>
<feature type="domain" description="Vta1/callose synthase N-terminal" evidence="3">
    <location>
        <begin position="11"/>
        <end position="46"/>
    </location>
</feature>
<name>A0A2J7ZFK2_9CHLO</name>
<dbReference type="OrthoDB" id="391137at2759"/>
<sequence>MADMKEQKAAVMPYLQRAQEIQEADPKVAYYCRLYAVEQPRSVSPRSANPSATARLL</sequence>
<organism evidence="4 5">
    <name type="scientific">Tetrabaena socialis</name>
    <dbReference type="NCBI Taxonomy" id="47790"/>
    <lineage>
        <taxon>Eukaryota</taxon>
        <taxon>Viridiplantae</taxon>
        <taxon>Chlorophyta</taxon>
        <taxon>core chlorophytes</taxon>
        <taxon>Chlorophyceae</taxon>
        <taxon>CS clade</taxon>
        <taxon>Chlamydomonadales</taxon>
        <taxon>Tetrabaenaceae</taxon>
        <taxon>Tetrabaena</taxon>
    </lineage>
</organism>
<dbReference type="GO" id="GO:0005771">
    <property type="term" value="C:multivesicular body"/>
    <property type="evidence" value="ECO:0007669"/>
    <property type="project" value="TreeGrafter"/>
</dbReference>
<dbReference type="InterPro" id="IPR039431">
    <property type="entry name" value="Vta1/CALS_N"/>
</dbReference>
<evidence type="ECO:0000313" key="5">
    <source>
        <dbReference type="Proteomes" id="UP000236333"/>
    </source>
</evidence>
<evidence type="ECO:0000256" key="1">
    <source>
        <dbReference type="ARBA" id="ARBA00004308"/>
    </source>
</evidence>
<evidence type="ECO:0000256" key="2">
    <source>
        <dbReference type="ARBA" id="ARBA00023136"/>
    </source>
</evidence>
<dbReference type="Pfam" id="PF04652">
    <property type="entry name" value="Vta1"/>
    <property type="match status" value="1"/>
</dbReference>
<keyword evidence="2" id="KW-0472">Membrane</keyword>
<reference evidence="4 5" key="1">
    <citation type="journal article" date="2017" name="Mol. Biol. Evol.">
        <title>The 4-celled Tetrabaena socialis nuclear genome reveals the essential components for genetic control of cell number at the origin of multicellularity in the volvocine lineage.</title>
        <authorList>
            <person name="Featherston J."/>
            <person name="Arakaki Y."/>
            <person name="Hanschen E.R."/>
            <person name="Ferris P.J."/>
            <person name="Michod R.E."/>
            <person name="Olson B.J.S.C."/>
            <person name="Nozaki H."/>
            <person name="Durand P.M."/>
        </authorList>
    </citation>
    <scope>NUCLEOTIDE SEQUENCE [LARGE SCALE GENOMIC DNA]</scope>
    <source>
        <strain evidence="4 5">NIES-571</strain>
    </source>
</reference>
<dbReference type="PANTHER" id="PTHR46009:SF1">
    <property type="entry name" value="VACUOLAR PROTEIN SORTING-ASSOCIATED PROTEIN VTA1 HOMOLOG"/>
    <property type="match status" value="1"/>
</dbReference>
<evidence type="ECO:0000259" key="3">
    <source>
        <dbReference type="Pfam" id="PF04652"/>
    </source>
</evidence>